<accession>A0A1H9JDY5</accession>
<protein>
    <submittedName>
        <fullName evidence="6">Cystathionine gamma-synthase</fullName>
    </submittedName>
</protein>
<dbReference type="AlphaFoldDB" id="A0A1H9JDY5"/>
<gene>
    <name evidence="6" type="ORF">SAMN05421756_106176</name>
</gene>
<reference evidence="7" key="1">
    <citation type="submission" date="2016-10" db="EMBL/GenBank/DDBJ databases">
        <authorList>
            <person name="Varghese N."/>
            <person name="Submissions S."/>
        </authorList>
    </citation>
    <scope>NUCLEOTIDE SEQUENCE [LARGE SCALE GENOMIC DNA]</scope>
    <source>
        <strain evidence="7">CGMCC 4.6856</strain>
    </source>
</reference>
<sequence length="379" mass="39832">MSSHADLHRDTLAVALGRPPRTPGAPLNVSPALASTYVGAHDTSGPALGYGRDGNATWTALEEVLGRLEGGRCVTFASGMAAASAVLDLLAPGDTVVLPTSCYLGVSALVRSRAEKFGWVLREVDVADTDAVLAAAEGADLVWLESPTNPLMEVADLPRIGAELRGRVRTVVDNTFASALLQRPLEQGFDVVLESGTKFVGGHSDLLLGALTVRADGDGAAELYEALAAVRHDSGAVPGPMEAWLALRGIRTMPLRVRAAVANAEALAARLTAHPAVRRVRYPGLPDDPGHARAAATMDGFGSLLSVELADGPTAERFVDGCDLWVHATSLGGVESTLERRRRWSGELAVVPEGLVRLSVGVEHVEDLWADLERSLDAL</sequence>
<feature type="modified residue" description="N6-(pyridoxal phosphate)lysine" evidence="4">
    <location>
        <position position="198"/>
    </location>
</feature>
<dbReference type="Gene3D" id="3.40.640.10">
    <property type="entry name" value="Type I PLP-dependent aspartate aminotransferase-like (Major domain)"/>
    <property type="match status" value="1"/>
</dbReference>
<evidence type="ECO:0000256" key="3">
    <source>
        <dbReference type="ARBA" id="ARBA00022898"/>
    </source>
</evidence>
<evidence type="ECO:0000256" key="1">
    <source>
        <dbReference type="ARBA" id="ARBA00001933"/>
    </source>
</evidence>
<organism evidence="6 7">
    <name type="scientific">Microlunatus flavus</name>
    <dbReference type="NCBI Taxonomy" id="1036181"/>
    <lineage>
        <taxon>Bacteria</taxon>
        <taxon>Bacillati</taxon>
        <taxon>Actinomycetota</taxon>
        <taxon>Actinomycetes</taxon>
        <taxon>Propionibacteriales</taxon>
        <taxon>Propionibacteriaceae</taxon>
        <taxon>Microlunatus</taxon>
    </lineage>
</organism>
<dbReference type="Gene3D" id="3.90.1150.10">
    <property type="entry name" value="Aspartate Aminotransferase, domain 1"/>
    <property type="match status" value="1"/>
</dbReference>
<dbReference type="STRING" id="1036181.SAMN05421756_106176"/>
<dbReference type="InterPro" id="IPR015424">
    <property type="entry name" value="PyrdxlP-dep_Trfase"/>
</dbReference>
<dbReference type="GO" id="GO:0004123">
    <property type="term" value="F:cystathionine gamma-lyase activity"/>
    <property type="evidence" value="ECO:0007669"/>
    <property type="project" value="TreeGrafter"/>
</dbReference>
<evidence type="ECO:0000313" key="6">
    <source>
        <dbReference type="EMBL" id="SEQ85201.1"/>
    </source>
</evidence>
<comment type="cofactor">
    <cofactor evidence="1 5">
        <name>pyridoxal 5'-phosphate</name>
        <dbReference type="ChEBI" id="CHEBI:597326"/>
    </cofactor>
</comment>
<proteinExistence type="inferred from homology"/>
<dbReference type="Proteomes" id="UP000198504">
    <property type="component" value="Unassembled WGS sequence"/>
</dbReference>
<dbReference type="GO" id="GO:0019346">
    <property type="term" value="P:transsulfuration"/>
    <property type="evidence" value="ECO:0007669"/>
    <property type="project" value="InterPro"/>
</dbReference>
<evidence type="ECO:0000256" key="5">
    <source>
        <dbReference type="RuleBase" id="RU362118"/>
    </source>
</evidence>
<keyword evidence="3 4" id="KW-0663">Pyridoxal phosphate</keyword>
<dbReference type="InterPro" id="IPR000277">
    <property type="entry name" value="Cys/Met-Metab_PyrdxlP-dep_enz"/>
</dbReference>
<evidence type="ECO:0000256" key="4">
    <source>
        <dbReference type="PIRSR" id="PIRSR001434-2"/>
    </source>
</evidence>
<dbReference type="EMBL" id="FOFA01000006">
    <property type="protein sequence ID" value="SEQ85201.1"/>
    <property type="molecule type" value="Genomic_DNA"/>
</dbReference>
<dbReference type="InterPro" id="IPR015421">
    <property type="entry name" value="PyrdxlP-dep_Trfase_major"/>
</dbReference>
<comment type="similarity">
    <text evidence="2 5">Belongs to the trans-sulfuration enzymes family.</text>
</comment>
<dbReference type="PANTHER" id="PTHR11808:SF15">
    <property type="entry name" value="CYSTATHIONINE GAMMA-LYASE"/>
    <property type="match status" value="1"/>
</dbReference>
<dbReference type="GO" id="GO:0030170">
    <property type="term" value="F:pyridoxal phosphate binding"/>
    <property type="evidence" value="ECO:0007669"/>
    <property type="project" value="InterPro"/>
</dbReference>
<dbReference type="PANTHER" id="PTHR11808">
    <property type="entry name" value="TRANS-SULFURATION ENZYME FAMILY MEMBER"/>
    <property type="match status" value="1"/>
</dbReference>
<dbReference type="RefSeq" id="WP_232506415.1">
    <property type="nucleotide sequence ID" value="NZ_FOFA01000006.1"/>
</dbReference>
<dbReference type="InterPro" id="IPR015422">
    <property type="entry name" value="PyrdxlP-dep_Trfase_small"/>
</dbReference>
<dbReference type="PROSITE" id="PS00868">
    <property type="entry name" value="CYS_MET_METAB_PP"/>
    <property type="match status" value="1"/>
</dbReference>
<dbReference type="GO" id="GO:0005737">
    <property type="term" value="C:cytoplasm"/>
    <property type="evidence" value="ECO:0007669"/>
    <property type="project" value="TreeGrafter"/>
</dbReference>
<evidence type="ECO:0000313" key="7">
    <source>
        <dbReference type="Proteomes" id="UP000198504"/>
    </source>
</evidence>
<name>A0A1H9JDY5_9ACTN</name>
<dbReference type="PIRSF" id="PIRSF001434">
    <property type="entry name" value="CGS"/>
    <property type="match status" value="1"/>
</dbReference>
<dbReference type="SUPFAM" id="SSF53383">
    <property type="entry name" value="PLP-dependent transferases"/>
    <property type="match status" value="1"/>
</dbReference>
<dbReference type="Pfam" id="PF01053">
    <property type="entry name" value="Cys_Met_Meta_PP"/>
    <property type="match status" value="1"/>
</dbReference>
<evidence type="ECO:0000256" key="2">
    <source>
        <dbReference type="ARBA" id="ARBA00009077"/>
    </source>
</evidence>
<dbReference type="GO" id="GO:0019343">
    <property type="term" value="P:cysteine biosynthetic process via cystathionine"/>
    <property type="evidence" value="ECO:0007669"/>
    <property type="project" value="TreeGrafter"/>
</dbReference>
<keyword evidence="7" id="KW-1185">Reference proteome</keyword>
<dbReference type="InterPro" id="IPR054542">
    <property type="entry name" value="Cys_met_metab_PP"/>
</dbReference>